<dbReference type="InterPro" id="IPR004826">
    <property type="entry name" value="bZIP_Maf"/>
</dbReference>
<dbReference type="PROSITE" id="PS50217">
    <property type="entry name" value="BZIP"/>
    <property type="match status" value="1"/>
</dbReference>
<dbReference type="Pfam" id="PF03131">
    <property type="entry name" value="bZIP_Maf"/>
    <property type="match status" value="1"/>
</dbReference>
<evidence type="ECO:0000313" key="11">
    <source>
        <dbReference type="Proteomes" id="UP000011518"/>
    </source>
</evidence>
<dbReference type="FunFam" id="1.10.880.10:FF:000001">
    <property type="entry name" value="Nuclear factor erythroid 2-related factor 2"/>
    <property type="match status" value="1"/>
</dbReference>
<feature type="region of interest" description="Disordered" evidence="8">
    <location>
        <begin position="618"/>
        <end position="736"/>
    </location>
</feature>
<feature type="region of interest" description="Disordered" evidence="8">
    <location>
        <begin position="858"/>
        <end position="892"/>
    </location>
</feature>
<sequence>QDMDLIDILWRQDIDLGVSREVFDFSQRRKEYELEKQKKLEKERQEQLQKEQEKAFFAQLQLDEETGEFLPVQPAQHIQSESSGSANYSQAAQIPKPDALYFDDCMQLLAETFPFVDDNEASSTPFQSLVPDIPSHIESPVFIASEQTQSPATPVQVATLDLGNMQQDIEQVWEELLSIPELQCLNIENELVETSTVPSPEAKLTEIDNNYHFYSSIPSLEKEVGNCSPHFLNAFEDSFSSILSTEDPNQLTVNSLNSNASMNTDFGDEFYSTFIAEPSTSNSMPSPATFSQSLSELLYGPIDVSDLSLCKAFNQNQPESTAECTDSDSGISLNTSPSMASPEHSVESSIYGDTPLGFSDSEMEELSIDSAPGSVTQNSSKTQPVHSSGDMVQPLSPSQGHSAPVHDGQCENTPKKELPASSTPFQSLVPDIPSHIESPVFIASEQTQSPATPVQVATLDLGNMQQDIEQVWEELLSIPELQCLNIENELVETSTVPSPEAKLTEIDNNYHFYSSIPSLEKEVGNCSPHFLNAFEDSFSSILSTEDPNQLTVNSLNSNASMNTDFGDEFYSTFIAEPSTSNSMPSPATFSQSLSELLYGPIDVSDLSLCKAFNQNQPESTAECTDSDSGISLNTSPSMASPEHSVESSIYGDTPLGFSDSEMEELSIDSAPGSVTQNSSKTQPVHSSGDMVQPLSPSQGHSAPVHDGQCENTPKKELPVSPGHRKTPFTKDKHSSRLEAHLTRDELRAKALQIPFPVEKIINLPVDDFNEMMSKEQFNEAQLALIRDIRRRGKNKVAAQNCRKRKLENIVELEQDLDHLKDEKEKLLKEKGENDKSLHLLKKQLSTLYLEVFSMLRDEDGKPYSPSEYSLQQTRDGNVFLVPKSKKPDVKKN</sequence>
<evidence type="ECO:0000256" key="4">
    <source>
        <dbReference type="ARBA" id="ARBA00023159"/>
    </source>
</evidence>
<dbReference type="Gene3D" id="1.10.880.10">
    <property type="entry name" value="Transcription factor, Skn-1-like, DNA-binding domain"/>
    <property type="match status" value="1"/>
</dbReference>
<keyword evidence="2" id="KW-0805">Transcription regulation</keyword>
<dbReference type="CDD" id="cd14720">
    <property type="entry name" value="bZIP_NFE2-like"/>
    <property type="match status" value="1"/>
</dbReference>
<dbReference type="InterPro" id="IPR004827">
    <property type="entry name" value="bZIP"/>
</dbReference>
<dbReference type="Proteomes" id="UP000011518">
    <property type="component" value="Unassembled WGS sequence"/>
</dbReference>
<evidence type="ECO:0000256" key="8">
    <source>
        <dbReference type="SAM" id="MobiDB-lite"/>
    </source>
</evidence>
<evidence type="ECO:0000256" key="7">
    <source>
        <dbReference type="SAM" id="Coils"/>
    </source>
</evidence>
<evidence type="ECO:0000256" key="3">
    <source>
        <dbReference type="ARBA" id="ARBA00023125"/>
    </source>
</evidence>
<dbReference type="InterPro" id="IPR047167">
    <property type="entry name" value="NFE2-like"/>
</dbReference>
<accession>L9KLC2</accession>
<dbReference type="SUPFAM" id="SSF57959">
    <property type="entry name" value="Leucine zipper domain"/>
    <property type="match status" value="1"/>
</dbReference>
<dbReference type="AlphaFoldDB" id="L9KLC2"/>
<proteinExistence type="inferred from homology"/>
<feature type="compositionally biased region" description="Polar residues" evidence="8">
    <location>
        <begin position="866"/>
        <end position="875"/>
    </location>
</feature>
<evidence type="ECO:0000259" key="9">
    <source>
        <dbReference type="PROSITE" id="PS50217"/>
    </source>
</evidence>
<gene>
    <name evidence="10" type="ORF">TREES_T100015015</name>
</gene>
<dbReference type="PANTHER" id="PTHR24411:SF3">
    <property type="entry name" value="NUCLEAR FACTOR ERYTHROID 2-RELATED FACTOR 2"/>
    <property type="match status" value="1"/>
</dbReference>
<feature type="region of interest" description="Disordered" evidence="8">
    <location>
        <begin position="319"/>
        <end position="423"/>
    </location>
</feature>
<dbReference type="CDD" id="cd22249">
    <property type="entry name" value="UDM1_RNF168_RNF169-like"/>
    <property type="match status" value="1"/>
</dbReference>
<dbReference type="STRING" id="246437.L9KLC2"/>
<dbReference type="SMART" id="SM00338">
    <property type="entry name" value="BRLZ"/>
    <property type="match status" value="1"/>
</dbReference>
<evidence type="ECO:0000256" key="1">
    <source>
        <dbReference type="ARBA" id="ARBA00008157"/>
    </source>
</evidence>
<dbReference type="InterPro" id="IPR046347">
    <property type="entry name" value="bZIP_sf"/>
</dbReference>
<keyword evidence="6" id="KW-0539">Nucleus</keyword>
<dbReference type="SUPFAM" id="SSF47454">
    <property type="entry name" value="A DNA-binding domain in eukaryotic transcription factors"/>
    <property type="match status" value="1"/>
</dbReference>
<dbReference type="EMBL" id="KB320763">
    <property type="protein sequence ID" value="ELW63775.1"/>
    <property type="molecule type" value="Genomic_DNA"/>
</dbReference>
<protein>
    <submittedName>
        <fullName evidence="10">Nuclear factor erythroid 2-related factor 2</fullName>
    </submittedName>
</protein>
<keyword evidence="7" id="KW-0175">Coiled coil</keyword>
<evidence type="ECO:0000313" key="10">
    <source>
        <dbReference type="EMBL" id="ELW63775.1"/>
    </source>
</evidence>
<feature type="compositionally biased region" description="Polar residues" evidence="8">
    <location>
        <begin position="618"/>
        <end position="638"/>
    </location>
</feature>
<dbReference type="eggNOG" id="KOG3863">
    <property type="taxonomic scope" value="Eukaryota"/>
</dbReference>
<dbReference type="PANTHER" id="PTHR24411">
    <property type="entry name" value="NUCLEAR FACTOR ERYTHROID 2-RELATED FACTOR"/>
    <property type="match status" value="1"/>
</dbReference>
<feature type="domain" description="BZIP" evidence="9">
    <location>
        <begin position="784"/>
        <end position="847"/>
    </location>
</feature>
<name>L9KLC2_TUPCH</name>
<evidence type="ECO:0000256" key="6">
    <source>
        <dbReference type="ARBA" id="ARBA00023242"/>
    </source>
</evidence>
<dbReference type="FunCoup" id="L9KLC2">
    <property type="interactions" value="2215"/>
</dbReference>
<organism evidence="10 11">
    <name type="scientific">Tupaia chinensis</name>
    <name type="common">Chinese tree shrew</name>
    <name type="synonym">Tupaia belangeri chinensis</name>
    <dbReference type="NCBI Taxonomy" id="246437"/>
    <lineage>
        <taxon>Eukaryota</taxon>
        <taxon>Metazoa</taxon>
        <taxon>Chordata</taxon>
        <taxon>Craniata</taxon>
        <taxon>Vertebrata</taxon>
        <taxon>Euteleostomi</taxon>
        <taxon>Mammalia</taxon>
        <taxon>Eutheria</taxon>
        <taxon>Euarchontoglires</taxon>
        <taxon>Scandentia</taxon>
        <taxon>Tupaiidae</taxon>
        <taxon>Tupaia</taxon>
    </lineage>
</organism>
<feature type="compositionally biased region" description="Polar residues" evidence="8">
    <location>
        <begin position="319"/>
        <end position="339"/>
    </location>
</feature>
<keyword evidence="5" id="KW-0804">Transcription</keyword>
<reference evidence="11" key="1">
    <citation type="submission" date="2012-07" db="EMBL/GenBank/DDBJ databases">
        <title>Genome of the Chinese tree shrew, a rising model animal genetically related to primates.</title>
        <authorList>
            <person name="Zhang G."/>
            <person name="Fan Y."/>
            <person name="Yao Y."/>
            <person name="Huang Z."/>
        </authorList>
    </citation>
    <scope>NUCLEOTIDE SEQUENCE [LARGE SCALE GENOMIC DNA]</scope>
</reference>
<dbReference type="InParanoid" id="L9KLC2"/>
<dbReference type="GO" id="GO:0034599">
    <property type="term" value="P:cellular response to oxidative stress"/>
    <property type="evidence" value="ECO:0007669"/>
    <property type="project" value="TreeGrafter"/>
</dbReference>
<keyword evidence="4" id="KW-0010">Activator</keyword>
<keyword evidence="11" id="KW-1185">Reference proteome</keyword>
<evidence type="ECO:0000256" key="5">
    <source>
        <dbReference type="ARBA" id="ARBA00023163"/>
    </source>
</evidence>
<dbReference type="GO" id="GO:0005634">
    <property type="term" value="C:nucleus"/>
    <property type="evidence" value="ECO:0007669"/>
    <property type="project" value="TreeGrafter"/>
</dbReference>
<dbReference type="GO" id="GO:0000978">
    <property type="term" value="F:RNA polymerase II cis-regulatory region sequence-specific DNA binding"/>
    <property type="evidence" value="ECO:0007669"/>
    <property type="project" value="InterPro"/>
</dbReference>
<feature type="compositionally biased region" description="Polar residues" evidence="8">
    <location>
        <begin position="373"/>
        <end position="386"/>
    </location>
</feature>
<evidence type="ECO:0000256" key="2">
    <source>
        <dbReference type="ARBA" id="ARBA00023015"/>
    </source>
</evidence>
<feature type="non-terminal residue" evidence="10">
    <location>
        <position position="1"/>
    </location>
</feature>
<reference evidence="11" key="2">
    <citation type="journal article" date="2013" name="Nat. Commun.">
        <title>Genome of the Chinese tree shrew.</title>
        <authorList>
            <person name="Fan Y."/>
            <person name="Huang Z.Y."/>
            <person name="Cao C.C."/>
            <person name="Chen C.S."/>
            <person name="Chen Y.X."/>
            <person name="Fan D.D."/>
            <person name="He J."/>
            <person name="Hou H.L."/>
            <person name="Hu L."/>
            <person name="Hu X.T."/>
            <person name="Jiang X.T."/>
            <person name="Lai R."/>
            <person name="Lang Y.S."/>
            <person name="Liang B."/>
            <person name="Liao S.G."/>
            <person name="Mu D."/>
            <person name="Ma Y.Y."/>
            <person name="Niu Y.Y."/>
            <person name="Sun X.Q."/>
            <person name="Xia J.Q."/>
            <person name="Xiao J."/>
            <person name="Xiong Z.Q."/>
            <person name="Xu L."/>
            <person name="Yang L."/>
            <person name="Zhang Y."/>
            <person name="Zhao W."/>
            <person name="Zhao X.D."/>
            <person name="Zheng Y.T."/>
            <person name="Zhou J.M."/>
            <person name="Zhu Y.B."/>
            <person name="Zhang G.J."/>
            <person name="Wang J."/>
            <person name="Yao Y.G."/>
        </authorList>
    </citation>
    <scope>NUCLEOTIDE SEQUENCE [LARGE SCALE GENOMIC DNA]</scope>
</reference>
<feature type="coiled-coil region" evidence="7">
    <location>
        <begin position="802"/>
        <end position="829"/>
    </location>
</feature>
<dbReference type="GO" id="GO:0000981">
    <property type="term" value="F:DNA-binding transcription factor activity, RNA polymerase II-specific"/>
    <property type="evidence" value="ECO:0007669"/>
    <property type="project" value="TreeGrafter"/>
</dbReference>
<comment type="similarity">
    <text evidence="1">Belongs to the bZIP family. CNC subfamily.</text>
</comment>
<dbReference type="InterPro" id="IPR008917">
    <property type="entry name" value="TF_DNA-bd_sf"/>
</dbReference>
<keyword evidence="3" id="KW-0238">DNA-binding</keyword>
<dbReference type="PROSITE" id="PS00036">
    <property type="entry name" value="BZIP_BASIC"/>
    <property type="match status" value="1"/>
</dbReference>
<feature type="compositionally biased region" description="Polar residues" evidence="8">
    <location>
        <begin position="672"/>
        <end position="685"/>
    </location>
</feature>